<feature type="non-terminal residue" evidence="1">
    <location>
        <position position="1"/>
    </location>
</feature>
<accession>A0ABV2AUG6</accession>
<keyword evidence="2" id="KW-1185">Reference proteome</keyword>
<sequence length="66" mass="7722">KVEVMLVIVSFCMHINREQPSNLLSEEITLDFVKKHTTIIYDSEYGCYGCGRNELAYYKIKNFLNV</sequence>
<dbReference type="Proteomes" id="UP001439008">
    <property type="component" value="Unassembled WGS sequence"/>
</dbReference>
<evidence type="ECO:0000313" key="1">
    <source>
        <dbReference type="EMBL" id="MES1923313.1"/>
    </source>
</evidence>
<reference evidence="1 2" key="1">
    <citation type="journal article" date="2024" name="BMC Biol.">
        <title>Comparative genomics of Ascetosporea gives new insight into the evolutionary basis for animal parasitism in Rhizaria.</title>
        <authorList>
            <person name="Hiltunen Thoren M."/>
            <person name="Onut-Brannstrom I."/>
            <person name="Alfjorden A."/>
            <person name="Peckova H."/>
            <person name="Swords F."/>
            <person name="Hooper C."/>
            <person name="Holzer A.S."/>
            <person name="Bass D."/>
            <person name="Burki F."/>
        </authorList>
    </citation>
    <scope>NUCLEOTIDE SEQUENCE [LARGE SCALE GENOMIC DNA]</scope>
    <source>
        <strain evidence="1">20-A016</strain>
    </source>
</reference>
<dbReference type="EMBL" id="JBDODL010005593">
    <property type="protein sequence ID" value="MES1923313.1"/>
    <property type="molecule type" value="Genomic_DNA"/>
</dbReference>
<organism evidence="1 2">
    <name type="scientific">Bonamia ostreae</name>
    <dbReference type="NCBI Taxonomy" id="126728"/>
    <lineage>
        <taxon>Eukaryota</taxon>
        <taxon>Sar</taxon>
        <taxon>Rhizaria</taxon>
        <taxon>Endomyxa</taxon>
        <taxon>Ascetosporea</taxon>
        <taxon>Haplosporida</taxon>
        <taxon>Bonamia</taxon>
    </lineage>
</organism>
<evidence type="ECO:0000313" key="2">
    <source>
        <dbReference type="Proteomes" id="UP001439008"/>
    </source>
</evidence>
<gene>
    <name evidence="1" type="ORF">MHBO_004869</name>
</gene>
<proteinExistence type="predicted"/>
<protein>
    <submittedName>
        <fullName evidence="1">Uncharacterized protein</fullName>
    </submittedName>
</protein>
<comment type="caution">
    <text evidence="1">The sequence shown here is derived from an EMBL/GenBank/DDBJ whole genome shotgun (WGS) entry which is preliminary data.</text>
</comment>
<name>A0ABV2AUG6_9EUKA</name>